<protein>
    <submittedName>
        <fullName evidence="3">Fumarylacetoacetate hydrolase family protein</fullName>
    </submittedName>
</protein>
<dbReference type="GO" id="GO:0016787">
    <property type="term" value="F:hydrolase activity"/>
    <property type="evidence" value="ECO:0007669"/>
    <property type="project" value="UniProtKB-KW"/>
</dbReference>
<dbReference type="EMBL" id="JAHCDA010000001">
    <property type="protein sequence ID" value="MBS7809528.1"/>
    <property type="molecule type" value="Genomic_DNA"/>
</dbReference>
<keyword evidence="1" id="KW-0479">Metal-binding</keyword>
<name>A0ABS5Q807_9PROT</name>
<feature type="domain" description="Fumarylacetoacetase-like C-terminal" evidence="2">
    <location>
        <begin position="124"/>
        <end position="324"/>
    </location>
</feature>
<evidence type="ECO:0000313" key="3">
    <source>
        <dbReference type="EMBL" id="MBS7809528.1"/>
    </source>
</evidence>
<dbReference type="Pfam" id="PF01557">
    <property type="entry name" value="FAA_hydrolase"/>
    <property type="match status" value="1"/>
</dbReference>
<proteinExistence type="predicted"/>
<dbReference type="InterPro" id="IPR036663">
    <property type="entry name" value="Fumarylacetoacetase_C_sf"/>
</dbReference>
<evidence type="ECO:0000259" key="2">
    <source>
        <dbReference type="Pfam" id="PF01557"/>
    </source>
</evidence>
<comment type="caution">
    <text evidence="3">The sequence shown here is derived from an EMBL/GenBank/DDBJ whole genome shotgun (WGS) entry which is preliminary data.</text>
</comment>
<gene>
    <name evidence="3" type="ORF">KHU32_01175</name>
</gene>
<dbReference type="Proteomes" id="UP000766336">
    <property type="component" value="Unassembled WGS sequence"/>
</dbReference>
<dbReference type="PANTHER" id="PTHR11820">
    <property type="entry name" value="ACYLPYRUVASE"/>
    <property type="match status" value="1"/>
</dbReference>
<sequence length="324" mass="34989">MLPTPVAVLHRQDASVPPNRLARPFRSELNCWAPDHPPGRALSVSGACIPCLRRWFPGRYETVIRSQAGSIAKSAPRFPSGTICSRREDGPVQERLVPNYVITPPATSAVPVKGTDQLFPVRRIFCVGRNYAEHAIEMGSDPTREPPFYFTKPFDAVVTGGADMPYPSATKSLHHEMELVVAIGKGGKNIAIADALSHVWGYCCGLDMTRRDLQNEAKKTGRPWDMGKGFDLSAPMGDLIPAAGFDPSKGKIELKVNGKVTQTSDLSKLIWSVPEVIANLSELVELQPGDLIMTGTPEGVAAVVKGDVLEGIVEGVGEVKTKIV</sequence>
<evidence type="ECO:0000313" key="4">
    <source>
        <dbReference type="Proteomes" id="UP000766336"/>
    </source>
</evidence>
<accession>A0ABS5Q807</accession>
<keyword evidence="4" id="KW-1185">Reference proteome</keyword>
<keyword evidence="3" id="KW-0378">Hydrolase</keyword>
<evidence type="ECO:0000256" key="1">
    <source>
        <dbReference type="ARBA" id="ARBA00022723"/>
    </source>
</evidence>
<reference evidence="3 4" key="1">
    <citation type="submission" date="2021-05" db="EMBL/GenBank/DDBJ databases">
        <title>Roseococcus sp. XZZS9, whole genome shotgun sequencing project.</title>
        <authorList>
            <person name="Zhao G."/>
            <person name="Shen L."/>
        </authorList>
    </citation>
    <scope>NUCLEOTIDE SEQUENCE [LARGE SCALE GENOMIC DNA]</scope>
    <source>
        <strain evidence="3 4">XZZS9</strain>
    </source>
</reference>
<dbReference type="SUPFAM" id="SSF56529">
    <property type="entry name" value="FAH"/>
    <property type="match status" value="1"/>
</dbReference>
<dbReference type="InterPro" id="IPR011234">
    <property type="entry name" value="Fumarylacetoacetase-like_C"/>
</dbReference>
<dbReference type="Gene3D" id="3.90.850.10">
    <property type="entry name" value="Fumarylacetoacetase-like, C-terminal domain"/>
    <property type="match status" value="1"/>
</dbReference>
<dbReference type="PANTHER" id="PTHR11820:SF90">
    <property type="entry name" value="FLUTATHIONE S-TRANSFERASE"/>
    <property type="match status" value="1"/>
</dbReference>
<organism evidence="3 4">
    <name type="scientific">Roseococcus pinisoli</name>
    <dbReference type="NCBI Taxonomy" id="2835040"/>
    <lineage>
        <taxon>Bacteria</taxon>
        <taxon>Pseudomonadati</taxon>
        <taxon>Pseudomonadota</taxon>
        <taxon>Alphaproteobacteria</taxon>
        <taxon>Acetobacterales</taxon>
        <taxon>Roseomonadaceae</taxon>
        <taxon>Roseococcus</taxon>
    </lineage>
</organism>